<keyword evidence="8 10" id="KW-0413">Isomerase</keyword>
<dbReference type="Proteomes" id="UP000192708">
    <property type="component" value="Unassembled WGS sequence"/>
</dbReference>
<evidence type="ECO:0000256" key="9">
    <source>
        <dbReference type="SAM" id="MobiDB-lite"/>
    </source>
</evidence>
<feature type="region of interest" description="Disordered" evidence="9">
    <location>
        <begin position="157"/>
        <end position="202"/>
    </location>
</feature>
<accession>A0A1W1Y4P1</accession>
<evidence type="ECO:0000256" key="7">
    <source>
        <dbReference type="ARBA" id="ARBA00023186"/>
    </source>
</evidence>
<dbReference type="STRING" id="1938817.SAMN06296008_101386"/>
<evidence type="ECO:0000256" key="3">
    <source>
        <dbReference type="ARBA" id="ARBA00006577"/>
    </source>
</evidence>
<comment type="similarity">
    <text evidence="3">Belongs to the FKBP-type PPIase family.</text>
</comment>
<evidence type="ECO:0000256" key="5">
    <source>
        <dbReference type="ARBA" id="ARBA00022490"/>
    </source>
</evidence>
<comment type="subcellular location">
    <subcellularLocation>
        <location evidence="2">Cytoplasm</location>
    </subcellularLocation>
</comment>
<dbReference type="GO" id="GO:0003755">
    <property type="term" value="F:peptidyl-prolyl cis-trans isomerase activity"/>
    <property type="evidence" value="ECO:0007669"/>
    <property type="project" value="UniProtKB-KW"/>
</dbReference>
<evidence type="ECO:0000256" key="6">
    <source>
        <dbReference type="ARBA" id="ARBA00023110"/>
    </source>
</evidence>
<dbReference type="Gene3D" id="3.10.50.40">
    <property type="match status" value="1"/>
</dbReference>
<evidence type="ECO:0000313" key="11">
    <source>
        <dbReference type="Proteomes" id="UP000192708"/>
    </source>
</evidence>
<keyword evidence="5" id="KW-0963">Cytoplasm</keyword>
<evidence type="ECO:0000313" key="10">
    <source>
        <dbReference type="EMBL" id="SMC31123.1"/>
    </source>
</evidence>
<protein>
    <recommendedName>
        <fullName evidence="4">peptidylprolyl isomerase</fullName>
        <ecNumber evidence="4">5.2.1.8</ecNumber>
    </recommendedName>
</protein>
<keyword evidence="7" id="KW-0143">Chaperone</keyword>
<evidence type="ECO:0000256" key="1">
    <source>
        <dbReference type="ARBA" id="ARBA00000971"/>
    </source>
</evidence>
<proteinExistence type="inferred from homology"/>
<reference evidence="10 11" key="1">
    <citation type="submission" date="2017-04" db="EMBL/GenBank/DDBJ databases">
        <authorList>
            <person name="Afonso C.L."/>
            <person name="Miller P.J."/>
            <person name="Scott M.A."/>
            <person name="Spackman E."/>
            <person name="Goraichik I."/>
            <person name="Dimitrov K.M."/>
            <person name="Suarez D.L."/>
            <person name="Swayne D.E."/>
        </authorList>
    </citation>
    <scope>NUCLEOTIDE SEQUENCE [LARGE SCALE GENOMIC DNA]</scope>
    <source>
        <strain evidence="10 11">VK13</strain>
    </source>
</reference>
<dbReference type="InterPro" id="IPR046357">
    <property type="entry name" value="PPIase_dom_sf"/>
</dbReference>
<keyword evidence="6" id="KW-0697">Rotamase</keyword>
<dbReference type="AlphaFoldDB" id="A0A1W1Y4P1"/>
<dbReference type="PANTHER" id="PTHR47861:SF3">
    <property type="entry name" value="FKBP-TYPE PEPTIDYL-PROLYL CIS-TRANS ISOMERASE SLYD"/>
    <property type="match status" value="1"/>
</dbReference>
<evidence type="ECO:0000256" key="4">
    <source>
        <dbReference type="ARBA" id="ARBA00013194"/>
    </source>
</evidence>
<name>A0A1W1Y4P1_9BURK</name>
<dbReference type="SUPFAM" id="SSF54534">
    <property type="entry name" value="FKBP-like"/>
    <property type="match status" value="1"/>
</dbReference>
<gene>
    <name evidence="10" type="ORF">SAMN06296008_101386</name>
</gene>
<comment type="catalytic activity">
    <reaction evidence="1">
        <text>[protein]-peptidylproline (omega=180) = [protein]-peptidylproline (omega=0)</text>
        <dbReference type="Rhea" id="RHEA:16237"/>
        <dbReference type="Rhea" id="RHEA-COMP:10747"/>
        <dbReference type="Rhea" id="RHEA-COMP:10748"/>
        <dbReference type="ChEBI" id="CHEBI:83833"/>
        <dbReference type="ChEBI" id="CHEBI:83834"/>
        <dbReference type="EC" id="5.2.1.8"/>
    </reaction>
</comment>
<dbReference type="PANTHER" id="PTHR47861">
    <property type="entry name" value="FKBP-TYPE PEPTIDYL-PROLYL CIS-TRANS ISOMERASE SLYD"/>
    <property type="match status" value="1"/>
</dbReference>
<dbReference type="GO" id="GO:0005737">
    <property type="term" value="C:cytoplasm"/>
    <property type="evidence" value="ECO:0007669"/>
    <property type="project" value="UniProtKB-SubCell"/>
</dbReference>
<organism evidence="10 11">
    <name type="scientific">Polynucleobacter kasalickyi</name>
    <dbReference type="NCBI Taxonomy" id="1938817"/>
    <lineage>
        <taxon>Bacteria</taxon>
        <taxon>Pseudomonadati</taxon>
        <taxon>Pseudomonadota</taxon>
        <taxon>Betaproteobacteria</taxon>
        <taxon>Burkholderiales</taxon>
        <taxon>Burkholderiaceae</taxon>
        <taxon>Polynucleobacter</taxon>
    </lineage>
</organism>
<evidence type="ECO:0000256" key="8">
    <source>
        <dbReference type="ARBA" id="ARBA00023235"/>
    </source>
</evidence>
<feature type="compositionally biased region" description="Acidic residues" evidence="9">
    <location>
        <begin position="178"/>
        <end position="188"/>
    </location>
</feature>
<sequence length="202" mass="23053">MMKIEKNTVVSLIYRLTDAQDNLIEESSDPMVYLHGGYAGTFPKIEELLEGQEIGFETRVQLEPHDAFGEYDAELLRIENRDRFPEPLEVGMQFEGIPNTEEEEENAEFADLEEEEDLDSLIYTITDLAEDRVVLDANHPLAGMAIRFWLQVTDTRPASPEEIENGRADDQIGLQVDQFDDEDDENLDDLLPPDLDRPGTLH</sequence>
<dbReference type="EMBL" id="FWXJ01000001">
    <property type="protein sequence ID" value="SMC31123.1"/>
    <property type="molecule type" value="Genomic_DNA"/>
</dbReference>
<evidence type="ECO:0000256" key="2">
    <source>
        <dbReference type="ARBA" id="ARBA00004496"/>
    </source>
</evidence>
<dbReference type="EC" id="5.2.1.8" evidence="4"/>
<keyword evidence="11" id="KW-1185">Reference proteome</keyword>